<name>A0A558QYA5_9SPHN</name>
<sequence length="96" mass="9969">MDLGFTRLDSARAEPAPMPPDYGRLIASLAAMQAAGRTAVAEARLAAGTFTGDEAIAALVEIYAAGPGWAAAAAWLEGRFHPDTAAKLRQIAPECE</sequence>
<evidence type="ECO:0000313" key="1">
    <source>
        <dbReference type="EMBL" id="TVV72062.1"/>
    </source>
</evidence>
<evidence type="ECO:0000313" key="2">
    <source>
        <dbReference type="Proteomes" id="UP000318681"/>
    </source>
</evidence>
<protein>
    <submittedName>
        <fullName evidence="1">Uncharacterized protein</fullName>
    </submittedName>
</protein>
<reference evidence="1 2" key="1">
    <citation type="submission" date="2019-07" db="EMBL/GenBank/DDBJ databases">
        <title>Sphingomonas solaris sp. nov., isolated from a solar panel from Boston, Massachusetts.</title>
        <authorList>
            <person name="Tanner K."/>
            <person name="Pascual J."/>
            <person name="Mancuso C."/>
            <person name="Pereto J."/>
            <person name="Khalil A."/>
            <person name="Vilanova C."/>
        </authorList>
    </citation>
    <scope>NUCLEOTIDE SEQUENCE [LARGE SCALE GENOMIC DNA]</scope>
    <source>
        <strain evidence="1 2">R4DWN</strain>
    </source>
</reference>
<dbReference type="EMBL" id="VNIM01000073">
    <property type="protein sequence ID" value="TVV72062.1"/>
    <property type="molecule type" value="Genomic_DNA"/>
</dbReference>
<accession>A0A558QYA5</accession>
<gene>
    <name evidence="1" type="ORF">FOY91_15475</name>
</gene>
<proteinExistence type="predicted"/>
<organism evidence="1 2">
    <name type="scientific">Alterirhizorhabdus solaris</name>
    <dbReference type="NCBI Taxonomy" id="2529389"/>
    <lineage>
        <taxon>Bacteria</taxon>
        <taxon>Pseudomonadati</taxon>
        <taxon>Pseudomonadota</taxon>
        <taxon>Alphaproteobacteria</taxon>
        <taxon>Sphingomonadales</taxon>
        <taxon>Rhizorhabdaceae</taxon>
        <taxon>Alterirhizorhabdus</taxon>
    </lineage>
</organism>
<comment type="caution">
    <text evidence="1">The sequence shown here is derived from an EMBL/GenBank/DDBJ whole genome shotgun (WGS) entry which is preliminary data.</text>
</comment>
<dbReference type="Proteomes" id="UP000318681">
    <property type="component" value="Unassembled WGS sequence"/>
</dbReference>
<dbReference type="AlphaFoldDB" id="A0A558QYA5"/>
<keyword evidence="2" id="KW-1185">Reference proteome</keyword>
<dbReference type="RefSeq" id="WP_145153978.1">
    <property type="nucleotide sequence ID" value="NZ_VNIM01000073.1"/>
</dbReference>